<protein>
    <submittedName>
        <fullName evidence="1">Uncharacterized protein</fullName>
    </submittedName>
</protein>
<accession>A0A375YU05</accession>
<name>A0A375YU05_MYCSH</name>
<evidence type="ECO:0000313" key="1">
    <source>
        <dbReference type="EMBL" id="SRX92346.1"/>
    </source>
</evidence>
<keyword evidence="2" id="KW-1185">Reference proteome</keyword>
<evidence type="ECO:0000313" key="2">
    <source>
        <dbReference type="Proteomes" id="UP000252015"/>
    </source>
</evidence>
<gene>
    <name evidence="1" type="ORF">MSP7336_00571</name>
</gene>
<dbReference type="Proteomes" id="UP000252015">
    <property type="component" value="Unassembled WGS sequence"/>
</dbReference>
<dbReference type="AlphaFoldDB" id="A0A375YU05"/>
<reference evidence="1 2" key="1">
    <citation type="submission" date="2018-05" db="EMBL/GenBank/DDBJ databases">
        <authorList>
            <consortium name="IHU Genomes"/>
        </authorList>
    </citation>
    <scope>NUCLEOTIDE SEQUENCE [LARGE SCALE GENOMIC DNA]</scope>
    <source>
        <strain evidence="1 2">P7336</strain>
    </source>
</reference>
<sequence length="39" mass="4526">MLFAPGAPREAYFEGFAASADTTDDERREWFIRHGNFFV</sequence>
<proteinExistence type="predicted"/>
<organism evidence="1 2">
    <name type="scientific">Mycobacterium shimoidei</name>
    <dbReference type="NCBI Taxonomy" id="29313"/>
    <lineage>
        <taxon>Bacteria</taxon>
        <taxon>Bacillati</taxon>
        <taxon>Actinomycetota</taxon>
        <taxon>Actinomycetes</taxon>
        <taxon>Mycobacteriales</taxon>
        <taxon>Mycobacteriaceae</taxon>
        <taxon>Mycobacterium</taxon>
    </lineage>
</organism>
<dbReference type="EMBL" id="UEGW01000001">
    <property type="protein sequence ID" value="SRX92346.1"/>
    <property type="molecule type" value="Genomic_DNA"/>
</dbReference>